<feature type="chain" id="PRO_5008146205" evidence="3">
    <location>
        <begin position="29"/>
        <end position="605"/>
    </location>
</feature>
<evidence type="ECO:0000256" key="1">
    <source>
        <dbReference type="ARBA" id="ARBA00022801"/>
    </source>
</evidence>
<evidence type="ECO:0000256" key="3">
    <source>
        <dbReference type="SAM" id="SignalP"/>
    </source>
</evidence>
<dbReference type="PANTHER" id="PTHR10340:SF57">
    <property type="entry name" value="METALLOPHOS DOMAIN-CONTAINING PROTEIN"/>
    <property type="match status" value="1"/>
</dbReference>
<dbReference type="Proteomes" id="UP000050741">
    <property type="component" value="Unassembled WGS sequence"/>
</dbReference>
<reference evidence="6" key="3">
    <citation type="submission" date="2016-06" db="UniProtKB">
        <authorList>
            <consortium name="WormBaseParasite"/>
        </authorList>
    </citation>
    <scope>IDENTIFICATION</scope>
</reference>
<dbReference type="AlphaFoldDB" id="A0A183BIS5"/>
<dbReference type="Gene3D" id="3.60.21.10">
    <property type="match status" value="1"/>
</dbReference>
<keyword evidence="1" id="KW-0378">Hydrolase</keyword>
<keyword evidence="2" id="KW-0325">Glycoprotein</keyword>
<evidence type="ECO:0000313" key="5">
    <source>
        <dbReference type="Proteomes" id="UP000050741"/>
    </source>
</evidence>
<dbReference type="GO" id="GO:0005615">
    <property type="term" value="C:extracellular space"/>
    <property type="evidence" value="ECO:0007669"/>
    <property type="project" value="TreeGrafter"/>
</dbReference>
<sequence length="605" mass="69690">MPIFPLFPINLLAFLLVIDLSLRNVIYAYVLNKQNSQISEVLHLSDLHFDPRYHPTTSTRIRTNGHTFNCHPSEKLVQKGLPMSGPFGGEYSCDSPKLLIEFTISEVHRIVPSPKMIVFTGDSGPHGAEYSKMLKAQFGAVPVIPALGNHDFPNSQMPDEFHPFYKRVFGLWQSLDWLDNAQNETFSRGGYYTRQVSGVTFIADPLGQFAFLDEQLEEAKRRNSFVNIVGHIAAGYKDKKDYKGSMRDEYAEKLAIKFTHFARWIRWLFFGHRHKDTFRVIKDPATGQALLTMFLSPSINTYKQKNFPAFRVFEYNSSNWQFVDIKKWALGLLEVRRAENGTGVHVFKDYYKKQKVGMPLPEGTPPANLVGFERITIRYMDANVIAFLHRIRPLFKAGIAFKVADRRCLNTLADQIFPFVKLIINNITLMHFGDFPFSNGVDLVRHQMEQLQSLVSPTILLNCANLRMIYSMYFFPIGQAMFDWLHTPREDGRPKVLLCPFTRATLDKLKEKFLNATGAVNWIVLFPFIYPDEEEELFVLTNGRTRERMTFGHPFLHPRGNWAIVRAPIARDEKQWAEWEDEAVCGDETIRRNCIDISIPGVDIE</sequence>
<dbReference type="InterPro" id="IPR029052">
    <property type="entry name" value="Metallo-depent_PP-like"/>
</dbReference>
<dbReference type="SUPFAM" id="SSF56300">
    <property type="entry name" value="Metallo-dependent phosphatases"/>
    <property type="match status" value="1"/>
</dbReference>
<feature type="domain" description="Calcineurin-like phosphoesterase" evidence="4">
    <location>
        <begin position="41"/>
        <end position="275"/>
    </location>
</feature>
<dbReference type="InterPro" id="IPR004843">
    <property type="entry name" value="Calcineurin-like_PHP"/>
</dbReference>
<evidence type="ECO:0000259" key="4">
    <source>
        <dbReference type="Pfam" id="PF00149"/>
    </source>
</evidence>
<protein>
    <submittedName>
        <fullName evidence="6">Metallophos domain-containing protein</fullName>
    </submittedName>
</protein>
<accession>A0A183BIS5</accession>
<reference evidence="5" key="2">
    <citation type="submission" date="2014-05" db="EMBL/GenBank/DDBJ databases">
        <title>The genome and life-stage specific transcriptomes of Globodera pallida elucidate key aspects of plant parasitism by a cyst nematode.</title>
        <authorList>
            <person name="Cotton J.A."/>
            <person name="Lilley C.J."/>
            <person name="Jones L.M."/>
            <person name="Kikuchi T."/>
            <person name="Reid A.J."/>
            <person name="Thorpe P."/>
            <person name="Tsai I.J."/>
            <person name="Beasley H."/>
            <person name="Blok V."/>
            <person name="Cock P.J.A."/>
            <person name="Van den Akker S.E."/>
            <person name="Holroyd N."/>
            <person name="Hunt M."/>
            <person name="Mantelin S."/>
            <person name="Naghra H."/>
            <person name="Pain A."/>
            <person name="Palomares-Rius J.E."/>
            <person name="Zarowiecki M."/>
            <person name="Berriman M."/>
            <person name="Jones J.T."/>
            <person name="Urwin P.E."/>
        </authorList>
    </citation>
    <scope>NUCLEOTIDE SEQUENCE [LARGE SCALE GENOMIC DNA]</scope>
    <source>
        <strain evidence="5">Lindley</strain>
    </source>
</reference>
<dbReference type="GO" id="GO:0008081">
    <property type="term" value="F:phosphoric diester hydrolase activity"/>
    <property type="evidence" value="ECO:0007669"/>
    <property type="project" value="TreeGrafter"/>
</dbReference>
<feature type="signal peptide" evidence="3">
    <location>
        <begin position="1"/>
        <end position="28"/>
    </location>
</feature>
<dbReference type="WBParaSite" id="GPLIN_000050400">
    <property type="protein sequence ID" value="GPLIN_000050400"/>
    <property type="gene ID" value="GPLIN_000050400"/>
</dbReference>
<evidence type="ECO:0000256" key="2">
    <source>
        <dbReference type="ARBA" id="ARBA00023180"/>
    </source>
</evidence>
<reference evidence="5" key="1">
    <citation type="submission" date="2013-12" db="EMBL/GenBank/DDBJ databases">
        <authorList>
            <person name="Aslett M."/>
        </authorList>
    </citation>
    <scope>NUCLEOTIDE SEQUENCE [LARGE SCALE GENOMIC DNA]</scope>
    <source>
        <strain evidence="5">Lindley</strain>
    </source>
</reference>
<dbReference type="PANTHER" id="PTHR10340">
    <property type="entry name" value="SPHINGOMYELIN PHOSPHODIESTERASE"/>
    <property type="match status" value="1"/>
</dbReference>
<evidence type="ECO:0000313" key="6">
    <source>
        <dbReference type="WBParaSite" id="GPLIN_000050400"/>
    </source>
</evidence>
<keyword evidence="5" id="KW-1185">Reference proteome</keyword>
<keyword evidence="3" id="KW-0732">Signal</keyword>
<dbReference type="Pfam" id="PF00149">
    <property type="entry name" value="Metallophos"/>
    <property type="match status" value="1"/>
</dbReference>
<name>A0A183BIS5_GLOPA</name>
<proteinExistence type="predicted"/>
<organism evidence="5 6">
    <name type="scientific">Globodera pallida</name>
    <name type="common">Potato cyst nematode worm</name>
    <name type="synonym">Heterodera pallida</name>
    <dbReference type="NCBI Taxonomy" id="36090"/>
    <lineage>
        <taxon>Eukaryota</taxon>
        <taxon>Metazoa</taxon>
        <taxon>Ecdysozoa</taxon>
        <taxon>Nematoda</taxon>
        <taxon>Chromadorea</taxon>
        <taxon>Rhabditida</taxon>
        <taxon>Tylenchina</taxon>
        <taxon>Tylenchomorpha</taxon>
        <taxon>Tylenchoidea</taxon>
        <taxon>Heteroderidae</taxon>
        <taxon>Heteroderinae</taxon>
        <taxon>Globodera</taxon>
    </lineage>
</organism>